<dbReference type="InterPro" id="IPR024535">
    <property type="entry name" value="RHGA/B-epi-like_pectate_lyase"/>
</dbReference>
<proteinExistence type="predicted"/>
<dbReference type="PANTHER" id="PTHR31339:SF9">
    <property type="entry name" value="PLASMIN AND FIBRONECTIN-BINDING PROTEIN A"/>
    <property type="match status" value="1"/>
</dbReference>
<keyword evidence="4" id="KW-1185">Reference proteome</keyword>
<protein>
    <submittedName>
        <fullName evidence="3">Glycoside hydrolase</fullName>
    </submittedName>
</protein>
<reference evidence="3 4" key="1">
    <citation type="submission" date="2016-08" db="EMBL/GenBank/DDBJ databases">
        <title>Draft genome of the agarase producing Sphingomonas sp. MCT13.</title>
        <authorList>
            <person name="D'Andrea M.M."/>
            <person name="Rossolini G.M."/>
            <person name="Thaller M.C."/>
        </authorList>
    </citation>
    <scope>NUCLEOTIDE SEQUENCE [LARGE SCALE GENOMIC DNA]</scope>
    <source>
        <strain evidence="3 4">MCT13</strain>
    </source>
</reference>
<dbReference type="InterPro" id="IPR011050">
    <property type="entry name" value="Pectin_lyase_fold/virulence"/>
</dbReference>
<dbReference type="Gene3D" id="2.160.20.10">
    <property type="entry name" value="Single-stranded right-handed beta-helix, Pectin lyase-like"/>
    <property type="match status" value="1"/>
</dbReference>
<feature type="signal peptide" evidence="1">
    <location>
        <begin position="1"/>
        <end position="27"/>
    </location>
</feature>
<evidence type="ECO:0000313" key="3">
    <source>
        <dbReference type="EMBL" id="ODP39572.1"/>
    </source>
</evidence>
<feature type="chain" id="PRO_5009132249" evidence="1">
    <location>
        <begin position="28"/>
        <end position="535"/>
    </location>
</feature>
<keyword evidence="3" id="KW-0378">Hydrolase</keyword>
<dbReference type="InterPro" id="IPR051801">
    <property type="entry name" value="GH28_Enzymes"/>
</dbReference>
<dbReference type="InterPro" id="IPR012334">
    <property type="entry name" value="Pectin_lyas_fold"/>
</dbReference>
<dbReference type="SMART" id="SM00710">
    <property type="entry name" value="PbH1"/>
    <property type="match status" value="5"/>
</dbReference>
<evidence type="ECO:0000256" key="1">
    <source>
        <dbReference type="SAM" id="SignalP"/>
    </source>
</evidence>
<sequence>MFDARASLDRRSTLGLLALLLGSPAAAQTALLSGAIEDVRKHGARGDGKAIDSPAINRAIRAAAKRGGGVVLVPPGRYLSFSIRLLDNITLALSAGAVIEAADPDTHGRNYDPPENYMEEQFQDFGITHVNNSLIYANGASNIGIVGPGMLHGLGLDREGPGDHWWARPNWKSAKALGISPKELYLRDPKEAAQVGRANKTVGLRDCRNVRLQDFTILQAGHFGIIAHGCTNMAVEGIVIDTDRDGIDIDCCRDVRVVNCTVNAPKDDAIVLKSSGAMGRPVLCEDILIQGCKTSGYAMGSLLDGTYRKSDYGSPDNVGVLGRIKMGTETIGGFRNVRISDCMCTNSRGILVGIVDGGLMEDVVVSGITLRDPVNAPLFVHHAARMRAPKGTPVGKIRRVRFEDVQASGALPGYPCGVEGIADGPIEDVTFRGVEVTARGGGSVAGEPEYRRETSLEVSYLKNIPAHGLWARHARRLTVKDCRFAVETPDARPTIALRNVAGAVIDGLSSSKPRDAAVSAKESSNVAIGDVRVLA</sequence>
<dbReference type="Pfam" id="PF12708">
    <property type="entry name" value="Pect-lyase_RHGA_epim"/>
    <property type="match status" value="1"/>
</dbReference>
<evidence type="ECO:0000259" key="2">
    <source>
        <dbReference type="Pfam" id="PF12708"/>
    </source>
</evidence>
<evidence type="ECO:0000313" key="4">
    <source>
        <dbReference type="Proteomes" id="UP000094487"/>
    </source>
</evidence>
<organism evidence="3 4">
    <name type="scientific">Sphingomonas turrisvirgatae</name>
    <dbReference type="NCBI Taxonomy" id="1888892"/>
    <lineage>
        <taxon>Bacteria</taxon>
        <taxon>Pseudomonadati</taxon>
        <taxon>Pseudomonadota</taxon>
        <taxon>Alphaproteobacteria</taxon>
        <taxon>Sphingomonadales</taxon>
        <taxon>Sphingomonadaceae</taxon>
        <taxon>Sphingomonas</taxon>
    </lineage>
</organism>
<dbReference type="InterPro" id="IPR006626">
    <property type="entry name" value="PbH1"/>
</dbReference>
<dbReference type="STRING" id="1888892.BFL28_09495"/>
<gene>
    <name evidence="3" type="ORF">BFL28_09495</name>
</gene>
<accession>A0A1E3M0N8</accession>
<dbReference type="Proteomes" id="UP000094487">
    <property type="component" value="Unassembled WGS sequence"/>
</dbReference>
<dbReference type="RefSeq" id="WP_069318807.1">
    <property type="nucleotide sequence ID" value="NZ_MDDS01000004.1"/>
</dbReference>
<keyword evidence="1" id="KW-0732">Signal</keyword>
<dbReference type="EMBL" id="MDDS01000004">
    <property type="protein sequence ID" value="ODP39572.1"/>
    <property type="molecule type" value="Genomic_DNA"/>
</dbReference>
<dbReference type="GO" id="GO:0016787">
    <property type="term" value="F:hydrolase activity"/>
    <property type="evidence" value="ECO:0007669"/>
    <property type="project" value="UniProtKB-KW"/>
</dbReference>
<dbReference type="PANTHER" id="PTHR31339">
    <property type="entry name" value="PECTIN LYASE-RELATED"/>
    <property type="match status" value="1"/>
</dbReference>
<dbReference type="OrthoDB" id="9795222at2"/>
<feature type="domain" description="Rhamnogalacturonase A/B/Epimerase-like pectate lyase" evidence="2">
    <location>
        <begin position="39"/>
        <end position="91"/>
    </location>
</feature>
<name>A0A1E3M0N8_9SPHN</name>
<dbReference type="AlphaFoldDB" id="A0A1E3M0N8"/>
<dbReference type="SUPFAM" id="SSF51126">
    <property type="entry name" value="Pectin lyase-like"/>
    <property type="match status" value="1"/>
</dbReference>
<comment type="caution">
    <text evidence="3">The sequence shown here is derived from an EMBL/GenBank/DDBJ whole genome shotgun (WGS) entry which is preliminary data.</text>
</comment>